<reference evidence="2" key="2">
    <citation type="submission" date="2015-04" db="EMBL/GenBank/DDBJ databases">
        <title>The complete genome sequence of Erythrobacter sp. s21-N3.</title>
        <authorList>
            <person name="Zhuang L."/>
            <person name="Liu Y."/>
            <person name="Shao Z."/>
        </authorList>
    </citation>
    <scope>NUCLEOTIDE SEQUENCE [LARGE SCALE GENOMIC DNA]</scope>
    <source>
        <strain evidence="2">s21-N3</strain>
    </source>
</reference>
<proteinExistence type="predicted"/>
<protein>
    <submittedName>
        <fullName evidence="1">Uncharacterized protein</fullName>
    </submittedName>
</protein>
<keyword evidence="2" id="KW-1185">Reference proteome</keyword>
<evidence type="ECO:0000313" key="2">
    <source>
        <dbReference type="Proteomes" id="UP000059113"/>
    </source>
</evidence>
<dbReference type="STRING" id="1648404.CP97_14788"/>
<name>A0A161IGF8_9SPHN</name>
<reference evidence="1 2" key="1">
    <citation type="journal article" date="2015" name="Int. J. Syst. Evol. Microbiol.">
        <title>Erythrobacter atlanticus sp. nov., a bacterium from ocean sediment able to degrade polycyclic aromatic hydrocarbons.</title>
        <authorList>
            <person name="Zhuang L."/>
            <person name="Liu Y."/>
            <person name="Wang L."/>
            <person name="Wang W."/>
            <person name="Shao Z."/>
        </authorList>
    </citation>
    <scope>NUCLEOTIDE SEQUENCE [LARGE SCALE GENOMIC DNA]</scope>
    <source>
        <strain evidence="2">s21-N3</strain>
    </source>
</reference>
<gene>
    <name evidence="1" type="ORF">CP97_14788</name>
</gene>
<dbReference type="Proteomes" id="UP000059113">
    <property type="component" value="Chromosome"/>
</dbReference>
<dbReference type="KEGG" id="ery:CP97_14788"/>
<dbReference type="EMBL" id="CP011310">
    <property type="protein sequence ID" value="ANC50474.1"/>
    <property type="molecule type" value="Genomic_DNA"/>
</dbReference>
<sequence length="54" mass="6108">MQEVSEAPEVLESHLQAQRNVARLPACMLGCIALAFTTPRPRQTWFAMLGRSFF</sequence>
<accession>A0A161IGF8</accession>
<organism evidence="1 2">
    <name type="scientific">Aurantiacibacter atlanticus</name>
    <dbReference type="NCBI Taxonomy" id="1648404"/>
    <lineage>
        <taxon>Bacteria</taxon>
        <taxon>Pseudomonadati</taxon>
        <taxon>Pseudomonadota</taxon>
        <taxon>Alphaproteobacteria</taxon>
        <taxon>Sphingomonadales</taxon>
        <taxon>Erythrobacteraceae</taxon>
        <taxon>Aurantiacibacter</taxon>
    </lineage>
</organism>
<dbReference type="AlphaFoldDB" id="A0A161IGF8"/>
<evidence type="ECO:0000313" key="1">
    <source>
        <dbReference type="EMBL" id="ANC50474.1"/>
    </source>
</evidence>